<dbReference type="PANTHER" id="PTHR43353:SF5">
    <property type="entry name" value="SUCCINATE-SEMIALDEHYDE DEHYDROGENASE, MITOCHONDRIAL"/>
    <property type="match status" value="1"/>
</dbReference>
<dbReference type="PANTHER" id="PTHR43353">
    <property type="entry name" value="SUCCINATE-SEMIALDEHYDE DEHYDROGENASE, MITOCHONDRIAL"/>
    <property type="match status" value="1"/>
</dbReference>
<proteinExistence type="inferred from homology"/>
<accession>A0A8I1AGA6</accession>
<dbReference type="GO" id="GO:0005829">
    <property type="term" value="C:cytosol"/>
    <property type="evidence" value="ECO:0007669"/>
    <property type="project" value="TreeGrafter"/>
</dbReference>
<dbReference type="PROSITE" id="PS00070">
    <property type="entry name" value="ALDEHYDE_DEHYDR_CYS"/>
    <property type="match status" value="1"/>
</dbReference>
<dbReference type="GO" id="GO:0009450">
    <property type="term" value="P:gamma-aminobutyric acid catabolic process"/>
    <property type="evidence" value="ECO:0007669"/>
    <property type="project" value="InterPro"/>
</dbReference>
<dbReference type="KEGG" id="aber:BSR55_16565"/>
<dbReference type="RefSeq" id="WP_100885803.1">
    <property type="nucleotide sequence ID" value="NZ_BKMA01000012.1"/>
</dbReference>
<evidence type="ECO:0000256" key="1">
    <source>
        <dbReference type="ARBA" id="ARBA00009986"/>
    </source>
</evidence>
<dbReference type="InterPro" id="IPR010102">
    <property type="entry name" value="Succ_semiAld_DH"/>
</dbReference>
<dbReference type="InterPro" id="IPR050740">
    <property type="entry name" value="Aldehyde_DH_Superfamily"/>
</dbReference>
<dbReference type="Pfam" id="PF00171">
    <property type="entry name" value="Aldedh"/>
    <property type="match status" value="1"/>
</dbReference>
<comment type="similarity">
    <text evidence="1 3">Belongs to the aldehyde dehydrogenase family.</text>
</comment>
<dbReference type="CDD" id="cd07103">
    <property type="entry name" value="ALDH_F5_SSADH_GabD"/>
    <property type="match status" value="1"/>
</dbReference>
<name>A0A8I1AGA6_ACIBZ</name>
<sequence>MQLKDMSLFHQQAFIAGQWCDADNLQRTDIYNPATQALIGTVPNMGKTEAERAIQAAANAWSAWKNKTAKDRSIILKRWFELMVEQADELAFILTSEQGKPLAEARGEILYAASFVEWFAEEAKRVYGDIVPSPYPDARIVVQKQAIGVVAAITPWNFPAAMITRKVAPALAAGCPCIVKPAPETPFTALALVDLAVQAGIPAEIFSVITGDAVTIGDAIFESDVVRKFTFTGSTPVGKMLYQRSAQTLKKVSLELGGNAPFIVFDDADLDDAIEGALIAKYRNAGQTCVCVNRFLVQAGIYDKFINALSEKVSAFKIGNGLDVGSEIGPLINLNAVKKVEAHVQDALSKAARLVTGGQRHSAGELFYQPTIIADVTADMDVATQETFGPLAAVFKFETEQQALEMANATEFGLAAYCYTKDLGRAWRMSEQLEYGMVGINKGLISNEVAPFGGIKQSGLGREGSKYGIEDYLEIKYTLFGGLNR</sequence>
<dbReference type="SUPFAM" id="SSF53720">
    <property type="entry name" value="ALDH-like"/>
    <property type="match status" value="1"/>
</dbReference>
<dbReference type="GO" id="GO:0004777">
    <property type="term" value="F:succinate-semialdehyde dehydrogenase (NAD+) activity"/>
    <property type="evidence" value="ECO:0007669"/>
    <property type="project" value="TreeGrafter"/>
</dbReference>
<dbReference type="Gene3D" id="3.40.309.10">
    <property type="entry name" value="Aldehyde Dehydrogenase, Chain A, domain 2"/>
    <property type="match status" value="1"/>
</dbReference>
<evidence type="ECO:0000313" key="5">
    <source>
        <dbReference type="Proteomes" id="UP000644140"/>
    </source>
</evidence>
<gene>
    <name evidence="4" type="ORF">I9054_005360</name>
</gene>
<dbReference type="InterPro" id="IPR016162">
    <property type="entry name" value="Ald_DH_N"/>
</dbReference>
<dbReference type="EMBL" id="CP092085">
    <property type="protein sequence ID" value="UUN98879.1"/>
    <property type="molecule type" value="Genomic_DNA"/>
</dbReference>
<dbReference type="InterPro" id="IPR015590">
    <property type="entry name" value="Aldehyde_DH_dom"/>
</dbReference>
<dbReference type="FunFam" id="3.40.309.10:FF:000004">
    <property type="entry name" value="Succinate-semialdehyde dehydrogenase I"/>
    <property type="match status" value="1"/>
</dbReference>
<dbReference type="InterPro" id="IPR016163">
    <property type="entry name" value="Ald_DH_C"/>
</dbReference>
<dbReference type="InterPro" id="IPR016161">
    <property type="entry name" value="Ald_DH/histidinol_DH"/>
</dbReference>
<dbReference type="InterPro" id="IPR016160">
    <property type="entry name" value="Ald_DH_CS_CYS"/>
</dbReference>
<protein>
    <submittedName>
        <fullName evidence="4">NAD-dependent succinate-semialdehyde dehydrogenase</fullName>
    </submittedName>
</protein>
<organism evidence="4 5">
    <name type="scientific">Acinetobacter bereziniae</name>
    <name type="common">Acinetobacter genomosp. 10</name>
    <dbReference type="NCBI Taxonomy" id="106648"/>
    <lineage>
        <taxon>Bacteria</taxon>
        <taxon>Pseudomonadati</taxon>
        <taxon>Pseudomonadota</taxon>
        <taxon>Gammaproteobacteria</taxon>
        <taxon>Moraxellales</taxon>
        <taxon>Moraxellaceae</taxon>
        <taxon>Acinetobacter</taxon>
    </lineage>
</organism>
<dbReference type="FunFam" id="3.40.605.10:FF:000005">
    <property type="entry name" value="Succinate-semialdehyde dehydrogenase I"/>
    <property type="match status" value="1"/>
</dbReference>
<evidence type="ECO:0000313" key="4">
    <source>
        <dbReference type="EMBL" id="UUN98879.1"/>
    </source>
</evidence>
<dbReference type="Proteomes" id="UP000644140">
    <property type="component" value="Chromosome"/>
</dbReference>
<dbReference type="Gene3D" id="3.40.605.10">
    <property type="entry name" value="Aldehyde Dehydrogenase, Chain A, domain 1"/>
    <property type="match status" value="1"/>
</dbReference>
<dbReference type="AlphaFoldDB" id="A0A8I1AGA6"/>
<dbReference type="InterPro" id="IPR029510">
    <property type="entry name" value="Ald_DH_CS_GLU"/>
</dbReference>
<reference evidence="4" key="1">
    <citation type="submission" date="2022-02" db="EMBL/GenBank/DDBJ databases">
        <title>Characterization of Tn125 harboring carbapenem-resistant Acinetobacter bereziniae clinical isolates.</title>
        <authorList>
            <person name="Wong N.-K."/>
            <person name="Pan Q."/>
        </authorList>
    </citation>
    <scope>NUCLEOTIDE SEQUENCE</scope>
    <source>
        <strain evidence="4">GD03393</strain>
    </source>
</reference>
<dbReference type="PROSITE" id="PS00687">
    <property type="entry name" value="ALDEHYDE_DEHYDR_GLU"/>
    <property type="match status" value="1"/>
</dbReference>
<evidence type="ECO:0000256" key="3">
    <source>
        <dbReference type="RuleBase" id="RU003345"/>
    </source>
</evidence>
<keyword evidence="2 3" id="KW-0560">Oxidoreductase</keyword>
<dbReference type="NCBIfam" id="TIGR01780">
    <property type="entry name" value="SSADH"/>
    <property type="match status" value="1"/>
</dbReference>
<evidence type="ECO:0000256" key="2">
    <source>
        <dbReference type="ARBA" id="ARBA00023002"/>
    </source>
</evidence>